<feature type="region of interest" description="Disordered" evidence="1">
    <location>
        <begin position="246"/>
        <end position="285"/>
    </location>
</feature>
<feature type="signal peptide" evidence="3">
    <location>
        <begin position="1"/>
        <end position="17"/>
    </location>
</feature>
<dbReference type="OrthoDB" id="3800696at2759"/>
<evidence type="ECO:0000256" key="1">
    <source>
        <dbReference type="SAM" id="MobiDB-lite"/>
    </source>
</evidence>
<gene>
    <name evidence="4" type="ORF">LY89DRAFT_740767</name>
</gene>
<dbReference type="RefSeq" id="XP_018064046.1">
    <property type="nucleotide sequence ID" value="XM_018220625.1"/>
</dbReference>
<dbReference type="PANTHER" id="PTHR16861:SF4">
    <property type="entry name" value="SH3 DOMAIN PROTEIN (AFU_ORTHOLOGUE AFUA_1G13610)"/>
    <property type="match status" value="1"/>
</dbReference>
<keyword evidence="2" id="KW-0472">Membrane</keyword>
<dbReference type="InParanoid" id="A0A132BBC8"/>
<sequence>MRASIPLSLAFLSTVLAQNSITAAPSVVTVTSAAITTPVAGPQAYIGASTEPALGAYTSWFCPPGQAWVQVGNYARCCDSNQYEECGIATACLSTSLMVGPSSQQIWTCSGTGTQTLCVTGTVYASIGATVGVTNCWNGGNWVATRDISITTSSSSSSSSSTTPISSTPTTLHETSIPSSSSSTPPSTSKGPHAGAIAGIVFGILILVALVAISLFVYRRRRKAKRTPEAAPDPYVPTAFMSELPAQERDVGEASRFGVQRGRNEDEDEVSVVSGASGEAGGVLL</sequence>
<dbReference type="AlphaFoldDB" id="A0A132BBC8"/>
<keyword evidence="5" id="KW-1185">Reference proteome</keyword>
<keyword evidence="3" id="KW-0732">Signal</keyword>
<feature type="transmembrane region" description="Helical" evidence="2">
    <location>
        <begin position="194"/>
        <end position="218"/>
    </location>
</feature>
<protein>
    <submittedName>
        <fullName evidence="4">Uncharacterized protein</fullName>
    </submittedName>
</protein>
<dbReference type="EMBL" id="KQ947431">
    <property type="protein sequence ID" value="KUJ09691.1"/>
    <property type="molecule type" value="Genomic_DNA"/>
</dbReference>
<dbReference type="PANTHER" id="PTHR16861">
    <property type="entry name" value="GLYCOPROTEIN 38"/>
    <property type="match status" value="1"/>
</dbReference>
<reference evidence="4 5" key="1">
    <citation type="submission" date="2015-10" db="EMBL/GenBank/DDBJ databases">
        <title>Full genome of DAOMC 229536 Phialocephala scopiformis, a fungal endophyte of spruce producing the potent anti-insectan compound rugulosin.</title>
        <authorList>
            <consortium name="DOE Joint Genome Institute"/>
            <person name="Walker A.K."/>
            <person name="Frasz S.L."/>
            <person name="Seifert K.A."/>
            <person name="Miller J.D."/>
            <person name="Mondo S.J."/>
            <person name="Labutti K."/>
            <person name="Lipzen A."/>
            <person name="Dockter R."/>
            <person name="Kennedy M."/>
            <person name="Grigoriev I.V."/>
            <person name="Spatafora J.W."/>
        </authorList>
    </citation>
    <scope>NUCLEOTIDE SEQUENCE [LARGE SCALE GENOMIC DNA]</scope>
    <source>
        <strain evidence="4 5">CBS 120377</strain>
    </source>
</reference>
<proteinExistence type="predicted"/>
<dbReference type="KEGG" id="psco:LY89DRAFT_740767"/>
<dbReference type="CDD" id="cd12087">
    <property type="entry name" value="TM_EGFR-like"/>
    <property type="match status" value="1"/>
</dbReference>
<organism evidence="4 5">
    <name type="scientific">Mollisia scopiformis</name>
    <name type="common">Conifer needle endophyte fungus</name>
    <name type="synonym">Phialocephala scopiformis</name>
    <dbReference type="NCBI Taxonomy" id="149040"/>
    <lineage>
        <taxon>Eukaryota</taxon>
        <taxon>Fungi</taxon>
        <taxon>Dikarya</taxon>
        <taxon>Ascomycota</taxon>
        <taxon>Pezizomycotina</taxon>
        <taxon>Leotiomycetes</taxon>
        <taxon>Helotiales</taxon>
        <taxon>Mollisiaceae</taxon>
        <taxon>Mollisia</taxon>
    </lineage>
</organism>
<accession>A0A132BBC8</accession>
<feature type="chain" id="PRO_5007288070" evidence="3">
    <location>
        <begin position="18"/>
        <end position="285"/>
    </location>
</feature>
<evidence type="ECO:0000256" key="2">
    <source>
        <dbReference type="SAM" id="Phobius"/>
    </source>
</evidence>
<evidence type="ECO:0000313" key="5">
    <source>
        <dbReference type="Proteomes" id="UP000070700"/>
    </source>
</evidence>
<feature type="region of interest" description="Disordered" evidence="1">
    <location>
        <begin position="152"/>
        <end position="192"/>
    </location>
</feature>
<evidence type="ECO:0000313" key="4">
    <source>
        <dbReference type="EMBL" id="KUJ09691.1"/>
    </source>
</evidence>
<keyword evidence="2" id="KW-0812">Transmembrane</keyword>
<dbReference type="GeneID" id="28830351"/>
<feature type="compositionally biased region" description="Low complexity" evidence="1">
    <location>
        <begin position="152"/>
        <end position="189"/>
    </location>
</feature>
<keyword evidence="2" id="KW-1133">Transmembrane helix</keyword>
<name>A0A132BBC8_MOLSC</name>
<dbReference type="Proteomes" id="UP000070700">
    <property type="component" value="Unassembled WGS sequence"/>
</dbReference>
<evidence type="ECO:0000256" key="3">
    <source>
        <dbReference type="SAM" id="SignalP"/>
    </source>
</evidence>